<dbReference type="AlphaFoldDB" id="A0A818QMK1"/>
<evidence type="ECO:0000313" key="3">
    <source>
        <dbReference type="Proteomes" id="UP000663823"/>
    </source>
</evidence>
<evidence type="ECO:0000313" key="2">
    <source>
        <dbReference type="EMBL" id="CAF3643505.1"/>
    </source>
</evidence>
<feature type="compositionally biased region" description="Polar residues" evidence="1">
    <location>
        <begin position="179"/>
        <end position="195"/>
    </location>
</feature>
<feature type="compositionally biased region" description="Polar residues" evidence="1">
    <location>
        <begin position="638"/>
        <end position="661"/>
    </location>
</feature>
<feature type="region of interest" description="Disordered" evidence="1">
    <location>
        <begin position="211"/>
        <end position="310"/>
    </location>
</feature>
<feature type="region of interest" description="Disordered" evidence="1">
    <location>
        <begin position="468"/>
        <end position="489"/>
    </location>
</feature>
<proteinExistence type="predicted"/>
<feature type="compositionally biased region" description="Low complexity" evidence="1">
    <location>
        <begin position="336"/>
        <end position="352"/>
    </location>
</feature>
<feature type="region of interest" description="Disordered" evidence="1">
    <location>
        <begin position="170"/>
        <end position="195"/>
    </location>
</feature>
<comment type="caution">
    <text evidence="2">The sequence shown here is derived from an EMBL/GenBank/DDBJ whole genome shotgun (WGS) entry which is preliminary data.</text>
</comment>
<feature type="compositionally biased region" description="Low complexity" evidence="1">
    <location>
        <begin position="283"/>
        <end position="308"/>
    </location>
</feature>
<name>A0A818QMK1_9BILA</name>
<feature type="compositionally biased region" description="Basic and acidic residues" evidence="1">
    <location>
        <begin position="267"/>
        <end position="278"/>
    </location>
</feature>
<protein>
    <submittedName>
        <fullName evidence="2">Uncharacterized protein</fullName>
    </submittedName>
</protein>
<accession>A0A818QMK1</accession>
<feature type="region of interest" description="Disordered" evidence="1">
    <location>
        <begin position="557"/>
        <end position="661"/>
    </location>
</feature>
<reference evidence="2" key="1">
    <citation type="submission" date="2021-02" db="EMBL/GenBank/DDBJ databases">
        <authorList>
            <person name="Nowell W R."/>
        </authorList>
    </citation>
    <scope>NUCLEOTIDE SEQUENCE</scope>
</reference>
<feature type="compositionally biased region" description="Polar residues" evidence="1">
    <location>
        <begin position="477"/>
        <end position="489"/>
    </location>
</feature>
<feature type="compositionally biased region" description="Low complexity" evidence="1">
    <location>
        <begin position="563"/>
        <end position="637"/>
    </location>
</feature>
<sequence>MATHYIENASSGGQYYFDTSKATTSQSHRNLSSPVGTYTVYPIGISSSSNQQIRYDDLHNTSQQYQSVGGFNKDVTQHQYQTSQLSTPQIRATARAVNNQDLYRLQRSPQPIQVAPQQHHFQFDTRQQAGHPTGPAVVYQTPGAAQYTHHNVDLWTEGSSQDLDHHVQAQRVSVRSVSTGSPQLSQSVSPQRHQDHLQQYYSQLTPEQHQQLLRQQQIQRQQEQISHHEQQHQVTAQQVSPSPTYHQEQHRSTGGFDGGQHYQQIRVRSESERQREDEQSYYAAQRQMAAQRAPPQQQQQQQQQQQEQISHPVGIRSLMSKFVGPTSVQQYHPRSKSTSASSRHYSSSTHTSNIGPRQTTTHTSNIGPRQTTTHTSNVGPRQTTTRTSTTRTMTYSALPKPHEPPVNSVEYYQMQMQQQGGNPFTNIQQAAAPAHIQHSPTDFGALRDRFKLGSASDDFNQTQVIQRQQQQQQQQQSTAMTNGGSNLSSLRNQYMNQAKQAVYSEPYTQQVQSISRTILGEDIPRQQQQQQTFTQQGPPQQQQAYIAQVLTQQQPAPVTQVFSQPQQQPAPQVPQQQPAPATQAPQQQSAPAAQASQQQPAPTAETPQQQPAPATEAPQQQSAPSAQAPQQEQSQTSNETVDQSVPSSEVKSSDTTNTATA</sequence>
<feature type="compositionally biased region" description="Polar residues" evidence="1">
    <location>
        <begin position="353"/>
        <end position="380"/>
    </location>
</feature>
<feature type="compositionally biased region" description="Low complexity" evidence="1">
    <location>
        <begin position="211"/>
        <end position="224"/>
    </location>
</feature>
<gene>
    <name evidence="2" type="ORF">OTI717_LOCUS8966</name>
</gene>
<feature type="region of interest" description="Disordered" evidence="1">
    <location>
        <begin position="325"/>
        <end position="404"/>
    </location>
</feature>
<dbReference type="Proteomes" id="UP000663823">
    <property type="component" value="Unassembled WGS sequence"/>
</dbReference>
<evidence type="ECO:0000256" key="1">
    <source>
        <dbReference type="SAM" id="MobiDB-lite"/>
    </source>
</evidence>
<organism evidence="2 3">
    <name type="scientific">Rotaria sordida</name>
    <dbReference type="NCBI Taxonomy" id="392033"/>
    <lineage>
        <taxon>Eukaryota</taxon>
        <taxon>Metazoa</taxon>
        <taxon>Spiralia</taxon>
        <taxon>Gnathifera</taxon>
        <taxon>Rotifera</taxon>
        <taxon>Eurotatoria</taxon>
        <taxon>Bdelloidea</taxon>
        <taxon>Philodinida</taxon>
        <taxon>Philodinidae</taxon>
        <taxon>Rotaria</taxon>
    </lineage>
</organism>
<dbReference type="EMBL" id="CAJOAX010000741">
    <property type="protein sequence ID" value="CAF3643505.1"/>
    <property type="molecule type" value="Genomic_DNA"/>
</dbReference>
<feature type="compositionally biased region" description="Low complexity" evidence="1">
    <location>
        <begin position="381"/>
        <end position="394"/>
    </location>
</feature>
<feature type="compositionally biased region" description="Polar residues" evidence="1">
    <location>
        <begin position="234"/>
        <end position="246"/>
    </location>
</feature>